<comment type="similarity">
    <text evidence="1">Belongs to the CapA family.</text>
</comment>
<dbReference type="GO" id="GO:0016787">
    <property type="term" value="F:hydrolase activity"/>
    <property type="evidence" value="ECO:0007669"/>
    <property type="project" value="UniProtKB-KW"/>
</dbReference>
<reference evidence="5" key="1">
    <citation type="submission" date="2023-07" db="EMBL/GenBank/DDBJ databases">
        <title>Identification and characterization of horizontal gene transfer across gut microbiota members of farm animals based on homology search.</title>
        <authorList>
            <person name="Schwarzerova J."/>
            <person name="Nykrynova M."/>
            <person name="Jureckova K."/>
            <person name="Cejkova D."/>
            <person name="Rychlik I."/>
        </authorList>
    </citation>
    <scope>NUCLEOTIDE SEQUENCE [LARGE SCALE GENOMIC DNA]</scope>
    <source>
        <strain evidence="5">109_WCHN</strain>
    </source>
</reference>
<keyword evidence="2" id="KW-0732">Signal</keyword>
<feature type="chain" id="PRO_5045408575" evidence="2">
    <location>
        <begin position="26"/>
        <end position="370"/>
    </location>
</feature>
<comment type="caution">
    <text evidence="4">The sequence shown here is derived from an EMBL/GenBank/DDBJ whole genome shotgun (WGS) entry which is preliminary data.</text>
</comment>
<evidence type="ECO:0000313" key="4">
    <source>
        <dbReference type="EMBL" id="MDM8324513.1"/>
    </source>
</evidence>
<keyword evidence="4" id="KW-0378">Hydrolase</keyword>
<gene>
    <name evidence="4" type="ORF">QUW60_04610</name>
</gene>
<evidence type="ECO:0000256" key="2">
    <source>
        <dbReference type="SAM" id="SignalP"/>
    </source>
</evidence>
<dbReference type="InterPro" id="IPR019079">
    <property type="entry name" value="Capsule_synth_CapA"/>
</dbReference>
<keyword evidence="5" id="KW-1185">Reference proteome</keyword>
<dbReference type="CDD" id="cd07381">
    <property type="entry name" value="MPP_CapA"/>
    <property type="match status" value="1"/>
</dbReference>
<evidence type="ECO:0000259" key="3">
    <source>
        <dbReference type="SMART" id="SM00854"/>
    </source>
</evidence>
<name>A0ABT7VDZ6_9BACE</name>
<dbReference type="PROSITE" id="PS51257">
    <property type="entry name" value="PROKAR_LIPOPROTEIN"/>
    <property type="match status" value="1"/>
</dbReference>
<accession>A0ABT7VDZ6</accession>
<evidence type="ECO:0000256" key="1">
    <source>
        <dbReference type="ARBA" id="ARBA00005662"/>
    </source>
</evidence>
<dbReference type="Pfam" id="PF09587">
    <property type="entry name" value="PGA_cap"/>
    <property type="match status" value="1"/>
</dbReference>
<dbReference type="SUPFAM" id="SSF56300">
    <property type="entry name" value="Metallo-dependent phosphatases"/>
    <property type="match status" value="1"/>
</dbReference>
<dbReference type="Proteomes" id="UP001169458">
    <property type="component" value="Unassembled WGS sequence"/>
</dbReference>
<dbReference type="PANTHER" id="PTHR33393">
    <property type="entry name" value="POLYGLUTAMINE SYNTHESIS ACCESSORY PROTEIN RV0574C-RELATED"/>
    <property type="match status" value="1"/>
</dbReference>
<feature type="signal peptide" evidence="2">
    <location>
        <begin position="1"/>
        <end position="25"/>
    </location>
</feature>
<dbReference type="EC" id="3.1.-.-" evidence="4"/>
<proteinExistence type="inferred from homology"/>
<dbReference type="Gene3D" id="3.60.21.10">
    <property type="match status" value="1"/>
</dbReference>
<evidence type="ECO:0000313" key="5">
    <source>
        <dbReference type="Proteomes" id="UP001169458"/>
    </source>
</evidence>
<dbReference type="EMBL" id="JAUDEN010000005">
    <property type="protein sequence ID" value="MDM8324513.1"/>
    <property type="molecule type" value="Genomic_DNA"/>
</dbReference>
<dbReference type="PANTHER" id="PTHR33393:SF12">
    <property type="entry name" value="CAPSULE BIOSYNTHESIS PROTEIN CAPA"/>
    <property type="match status" value="1"/>
</dbReference>
<organism evidence="4 5">
    <name type="scientific">Bacteroides gallinaceum</name>
    <dbReference type="NCBI Taxonomy" id="1462571"/>
    <lineage>
        <taxon>Bacteria</taxon>
        <taxon>Pseudomonadati</taxon>
        <taxon>Bacteroidota</taxon>
        <taxon>Bacteroidia</taxon>
        <taxon>Bacteroidales</taxon>
        <taxon>Bacteroidaceae</taxon>
        <taxon>Bacteroides</taxon>
    </lineage>
</organism>
<protein>
    <submittedName>
        <fullName evidence="4">CapA family protein</fullName>
        <ecNumber evidence="4">3.1.-.-</ecNumber>
    </submittedName>
</protein>
<dbReference type="InterPro" id="IPR052169">
    <property type="entry name" value="CW_Biosynth-Accessory"/>
</dbReference>
<feature type="domain" description="Capsule synthesis protein CapA" evidence="3">
    <location>
        <begin position="33"/>
        <end position="279"/>
    </location>
</feature>
<dbReference type="SMART" id="SM00854">
    <property type="entry name" value="PGA_cap"/>
    <property type="match status" value="1"/>
</dbReference>
<sequence>MKLKRTVAGRMLALFCWGVSASCFAGEQADTLSLLFVGDLMQHQAQLDAARREDGSFDYSGCFAEVSPEIMKADIAVGNLEVPLGGKPYTGYPAFSAPDEWLFALRDAGFDVFLAANNHCLDRGKKGLERTVGVFDSLKVWNAGIYRDSLDRADRYPLLIEKKGFRIAILNYTYGTNGIPVPSPGMVNLIDRKQIRQDVVKARRMNPDAIIACMHWGIEYKLLPEDADRELARWLLKLGVDHVIGSHPHVVQPVEVVDTLADKKPHVVVYSLGNFISNMSQLHTDGGMAVKLLLRKANGKTRLAGSGYSFVWTSRPVLSGKRNFAVYPSDINKEKVNAAEKNHMELFLNNVRRLFHDHSTGMEEYFFERK</sequence>
<dbReference type="InterPro" id="IPR029052">
    <property type="entry name" value="Metallo-depent_PP-like"/>
</dbReference>
<dbReference type="RefSeq" id="WP_289558747.1">
    <property type="nucleotide sequence ID" value="NZ_JAUDCP010000005.1"/>
</dbReference>